<dbReference type="InterPro" id="IPR046349">
    <property type="entry name" value="C1-like_sf"/>
</dbReference>
<evidence type="ECO:0000313" key="2">
    <source>
        <dbReference type="Proteomes" id="UP000813462"/>
    </source>
</evidence>
<dbReference type="SUPFAM" id="SSF57889">
    <property type="entry name" value="Cysteine-rich domain"/>
    <property type="match status" value="1"/>
</dbReference>
<proteinExistence type="predicted"/>
<reference evidence="1" key="1">
    <citation type="journal article" date="2021" name="Front. Plant Sci.">
        <title>Chromosome-Scale Genome Assembly for Chinese Sour Jujube and Insights Into Its Genome Evolution and Domestication Signature.</title>
        <authorList>
            <person name="Shen L.-Y."/>
            <person name="Luo H."/>
            <person name="Wang X.-L."/>
            <person name="Wang X.-M."/>
            <person name="Qiu X.-J."/>
            <person name="Liu H."/>
            <person name="Zhou S.-S."/>
            <person name="Jia K.-H."/>
            <person name="Nie S."/>
            <person name="Bao Y.-T."/>
            <person name="Zhang R.-G."/>
            <person name="Yun Q.-Z."/>
            <person name="Chai Y.-H."/>
            <person name="Lu J.-Y."/>
            <person name="Li Y."/>
            <person name="Zhao S.-W."/>
            <person name="Mao J.-F."/>
            <person name="Jia S.-G."/>
            <person name="Mao Y.-M."/>
        </authorList>
    </citation>
    <scope>NUCLEOTIDE SEQUENCE</scope>
    <source>
        <strain evidence="1">AT0</strain>
        <tissue evidence="1">Leaf</tissue>
    </source>
</reference>
<dbReference type="PANTHER" id="PTHR47481:SF34">
    <property type="entry name" value="CCHC-TYPE DOMAIN-CONTAINING PROTEIN"/>
    <property type="match status" value="1"/>
</dbReference>
<organism evidence="1 2">
    <name type="scientific">Ziziphus jujuba var. spinosa</name>
    <dbReference type="NCBI Taxonomy" id="714518"/>
    <lineage>
        <taxon>Eukaryota</taxon>
        <taxon>Viridiplantae</taxon>
        <taxon>Streptophyta</taxon>
        <taxon>Embryophyta</taxon>
        <taxon>Tracheophyta</taxon>
        <taxon>Spermatophyta</taxon>
        <taxon>Magnoliopsida</taxon>
        <taxon>eudicotyledons</taxon>
        <taxon>Gunneridae</taxon>
        <taxon>Pentapetalae</taxon>
        <taxon>rosids</taxon>
        <taxon>fabids</taxon>
        <taxon>Rosales</taxon>
        <taxon>Rhamnaceae</taxon>
        <taxon>Paliureae</taxon>
        <taxon>Ziziphus</taxon>
    </lineage>
</organism>
<dbReference type="EMBL" id="JAEACU010000010">
    <property type="protein sequence ID" value="KAH7515301.1"/>
    <property type="molecule type" value="Genomic_DNA"/>
</dbReference>
<sequence>MITPVAIEVMDLNTSRDVWKALEVLFGTANRSRANQLRMTLQTARKGTMKMEDYLILMKQNVDNMAFARDSVSTNSPISCVLAGLDAEYLPVVCQINAKESINWQEFWATLMTFENTLEQLNLVNANLMPAVANLAINKQGNYNKTKTHGQHQNQSQPSAAFGYHCFNENYMGSSRNQSGDRKAAAYIASPEIIADQACSNATAPTQTPCSQEDSLSNSNIRENSLSAINQILPGSDQEEMESHEPAFEMTQQQHESLPRLPCHPMQTKSKSDSSEDLPCFCSACCKRIDDFWFFLRCSDCNFNLDILCSFRKADVKCHHHEDHDLLYLRDTADLVNEFLCSVCNTLCDAVDFYRCVECNVNIHPGCLSLPTEVNSDFHVHPFILTSSIKEGDDHDDSRTYYCDICEERMSP</sequence>
<protein>
    <submittedName>
        <fullName evidence="1">Uncharacterized protein</fullName>
    </submittedName>
</protein>
<name>A0A978UKE9_ZIZJJ</name>
<comment type="caution">
    <text evidence="1">The sequence shown here is derived from an EMBL/GenBank/DDBJ whole genome shotgun (WGS) entry which is preliminary data.</text>
</comment>
<evidence type="ECO:0000313" key="1">
    <source>
        <dbReference type="EMBL" id="KAH7515301.1"/>
    </source>
</evidence>
<gene>
    <name evidence="1" type="ORF">FEM48_Zijuj10G0012200</name>
</gene>
<dbReference type="Proteomes" id="UP000813462">
    <property type="component" value="Unassembled WGS sequence"/>
</dbReference>
<dbReference type="AlphaFoldDB" id="A0A978UKE9"/>
<dbReference type="PANTHER" id="PTHR47481">
    <property type="match status" value="1"/>
</dbReference>
<accession>A0A978UKE9</accession>